<keyword evidence="2" id="KW-1185">Reference proteome</keyword>
<reference evidence="1 2" key="2">
    <citation type="journal article" date="1995" name="Virology">
        <title>Analysis of 43 kb of the Chlorella virus PBCV-1 330-kb genome: map positions 45 to 88.</title>
        <authorList>
            <person name="Li Y."/>
            <person name="Lu Z."/>
            <person name="Burbank D.E."/>
            <person name="Kutish G.F."/>
            <person name="Rock D.L."/>
            <person name="Van Etten J.L."/>
        </authorList>
    </citation>
    <scope>NUCLEOTIDE SEQUENCE [LARGE SCALE GENOMIC DNA]</scope>
</reference>
<sequence>MNCICDHYTHHHSRIPKPYGCFWNRYCFSECKIPRFIILGICLDVSRGVDKPNLLQNVNHFNRVLHGDARDLIAEIFRVYLTFPGHQNTGGFSKSSQYINSFIGNL</sequence>
<reference evidence="1 2" key="3">
    <citation type="journal article" date="1996" name="Virology">
        <title>Analysis of 94 kb of the chlorella virus PBCV-1 330-kb genome: map positions 88 to 182.</title>
        <authorList>
            <person name="Lu Z."/>
            <person name="Li Y."/>
            <person name="Que Q."/>
            <person name="Kutish G.F."/>
            <person name="Rock D.L."/>
            <person name="Van Etten J.L."/>
        </authorList>
    </citation>
    <scope>NUCLEOTIDE SEQUENCE [LARGE SCALE GENOMIC DNA]</scope>
</reference>
<organism evidence="1 2">
    <name type="scientific">Paramecium bursaria Chlorella virus 1</name>
    <name type="common">PBCV-1</name>
    <dbReference type="NCBI Taxonomy" id="10506"/>
    <lineage>
        <taxon>Viruses</taxon>
        <taxon>Varidnaviria</taxon>
        <taxon>Bamfordvirae</taxon>
        <taxon>Nucleocytoviricota</taxon>
        <taxon>Megaviricetes</taxon>
        <taxon>Algavirales</taxon>
        <taxon>Phycodnaviridae</taxon>
        <taxon>Chlorovirus</taxon>
        <taxon>Chlorovirus vanettense</taxon>
    </lineage>
</organism>
<reference evidence="1 2" key="1">
    <citation type="journal article" date="1995" name="Virology">
        <title>Analysis of 45 kb of DNA located at the left end of the chlorella virus PBCV-1 genome.</title>
        <authorList>
            <person name="Lu Z."/>
            <person name="Li Y."/>
            <person name="Zhang Y."/>
            <person name="Kutish G.F."/>
            <person name="Rock D.L."/>
            <person name="Van Etten J.L."/>
        </authorList>
    </citation>
    <scope>NUCLEOTIDE SEQUENCE [LARGE SCALE GENOMIC DNA]</scope>
</reference>
<dbReference type="KEGG" id="vg:917935"/>
<reference evidence="1 2" key="7">
    <citation type="journal article" date="2000" name="Virology">
        <title>Characterization of a beta-1,3-glucanase encoded by chlorella virus PBCV-1.</title>
        <authorList>
            <person name="Sun L."/>
            <person name="Gurnon J.R."/>
            <person name="Adams B.J."/>
            <person name="Graves M.V."/>
            <person name="Van Etten J.L."/>
        </authorList>
    </citation>
    <scope>NUCLEOTIDE SEQUENCE [LARGE SCALE GENOMIC DNA]</scope>
</reference>
<dbReference type="Proteomes" id="UP000000862">
    <property type="component" value="Segment"/>
</dbReference>
<dbReference type="RefSeq" id="NP_048520.1">
    <property type="nucleotide sequence ID" value="NC_000852.5"/>
</dbReference>
<reference evidence="1 2" key="6">
    <citation type="journal article" date="1999" name="Virology">
        <title>Chlorella virus PBCV-1 encodes a functional homospermidine synthase.</title>
        <authorList>
            <person name="Kaiser A."/>
            <person name="Vollmert M."/>
            <person name="Tholl D."/>
            <person name="Graves M.V."/>
            <person name="Gurnon J.R."/>
            <person name="Xing W."/>
            <person name="Lisec A.D."/>
            <person name="Nickerson K.W."/>
            <person name="Van Etten J.L."/>
        </authorList>
    </citation>
    <scope>NUCLEOTIDE SEQUENCE [LARGE SCALE GENOMIC DNA]</scope>
</reference>
<name>Q84492_PBCV1</name>
<dbReference type="EMBL" id="JF411744">
    <property type="protein sequence ID" value="AAC96540.1"/>
    <property type="molecule type" value="Genomic_DNA"/>
</dbReference>
<dbReference type="PIR" id="T17663">
    <property type="entry name" value="T17663"/>
</dbReference>
<organismHost>
    <name type="scientific">Chlorella</name>
    <dbReference type="NCBI Taxonomy" id="3071"/>
</organismHost>
<proteinExistence type="predicted"/>
<evidence type="ECO:0000313" key="2">
    <source>
        <dbReference type="Proteomes" id="UP000000862"/>
    </source>
</evidence>
<dbReference type="GeneID" id="917935"/>
<dbReference type="OrthoDB" id="38284at10239"/>
<reference evidence="1 2" key="4">
    <citation type="journal article" date="1996" name="Virology">
        <title>Analysis of 76 kb of the chlorella virus PBCV-1 330-kb genome: map positions 182 to 258.</title>
        <authorList>
            <person name="Kutish G.F."/>
            <person name="Li Y."/>
            <person name="Lu Z."/>
            <person name="Furuta M."/>
            <person name="Rock D.L."/>
            <person name="Van Etten J.L."/>
        </authorList>
    </citation>
    <scope>NUCLEOTIDE SEQUENCE [LARGE SCALE GENOMIC DNA]</scope>
</reference>
<accession>Q84492</accession>
<reference evidence="1 2" key="5">
    <citation type="journal article" date="1997" name="Virology">
        <title>Analysis of 74 kb of DNA located at the right end of the 330-kb chlorella virus PBCV-1 genome.</title>
        <authorList>
            <person name="Li Y."/>
            <person name="Lu Z."/>
            <person name="Sun L."/>
            <person name="Ropp S."/>
            <person name="Kutish G.F."/>
            <person name="Rock D.L."/>
            <person name="Van Etten J.L."/>
        </authorList>
    </citation>
    <scope>NUCLEOTIDE SEQUENCE [LARGE SCALE GENOMIC DNA]</scope>
</reference>
<gene>
    <name evidence="1" type="primary">a172L</name>
</gene>
<protein>
    <submittedName>
        <fullName evidence="1">Uncharacterized protein</fullName>
    </submittedName>
</protein>
<reference evidence="1 2" key="8">
    <citation type="journal article" date="2010" name="J. Virol.">
        <title>Microarray analysis of Paramecium bursaria chlorella virus 1 transcription.</title>
        <authorList>
            <person name="Yanai-Balser G.M."/>
            <person name="Duncan G.A."/>
            <person name="Eudy J.D."/>
            <person name="Wang D."/>
            <person name="Li X."/>
            <person name="Agarkova I.V."/>
            <person name="Dunigan D.D."/>
            <person name="Van Etten J.L."/>
        </authorList>
    </citation>
    <scope>NUCLEOTIDE SEQUENCE [LARGE SCALE GENOMIC DNA]</scope>
</reference>
<evidence type="ECO:0000313" key="1">
    <source>
        <dbReference type="EMBL" id="AAC96540.1"/>
    </source>
</evidence>